<gene>
    <name evidence="7" type="ORF">OEA41_002234</name>
</gene>
<feature type="binding site" description="proximal binding residue" evidence="4">
    <location>
        <position position="338"/>
    </location>
    <ligand>
        <name>heme b</name>
        <dbReference type="ChEBI" id="CHEBI:60344"/>
    </ligand>
    <ligandPart>
        <name>Fe</name>
        <dbReference type="ChEBI" id="CHEBI:18248"/>
    </ligandPart>
</feature>
<evidence type="ECO:0000256" key="2">
    <source>
        <dbReference type="ARBA" id="ARBA00022723"/>
    </source>
</evidence>
<keyword evidence="5" id="KW-0223">Dioxygenase</keyword>
<name>A0AAD9ZEG9_9LECA</name>
<keyword evidence="8" id="KW-1185">Reference proteome</keyword>
<dbReference type="EC" id="1.13.11.52" evidence="5"/>
<dbReference type="GO" id="GO:0034354">
    <property type="term" value="P:'de novo' NAD+ biosynthetic process from L-tryptophan"/>
    <property type="evidence" value="ECO:0007669"/>
    <property type="project" value="TreeGrafter"/>
</dbReference>
<dbReference type="AlphaFoldDB" id="A0AAD9ZEG9"/>
<dbReference type="PANTHER" id="PTHR28657">
    <property type="entry name" value="INDOLEAMINE 2,3-DIOXYGENASE"/>
    <property type="match status" value="1"/>
</dbReference>
<protein>
    <recommendedName>
        <fullName evidence="5">Indoleamine 2,3-dioxygenase</fullName>
        <ecNumber evidence="5">1.13.11.52</ecNumber>
    </recommendedName>
</protein>
<dbReference type="EMBL" id="JASNWA010000006">
    <property type="protein sequence ID" value="KAK3174988.1"/>
    <property type="molecule type" value="Genomic_DNA"/>
</dbReference>
<dbReference type="Proteomes" id="UP001276659">
    <property type="component" value="Unassembled WGS sequence"/>
</dbReference>
<accession>A0AAD9ZEG9</accession>
<dbReference type="GO" id="GO:0005737">
    <property type="term" value="C:cytoplasm"/>
    <property type="evidence" value="ECO:0007669"/>
    <property type="project" value="TreeGrafter"/>
</dbReference>
<keyword evidence="2 4" id="KW-0479">Metal-binding</keyword>
<dbReference type="GO" id="GO:0033754">
    <property type="term" value="F:indoleamine 2,3-dioxygenase activity"/>
    <property type="evidence" value="ECO:0007669"/>
    <property type="project" value="UniProtKB-EC"/>
</dbReference>
<proteinExistence type="inferred from homology"/>
<keyword evidence="4 5" id="KW-0349">Heme</keyword>
<feature type="region of interest" description="Disordered" evidence="6">
    <location>
        <begin position="353"/>
        <end position="375"/>
    </location>
</feature>
<evidence type="ECO:0000256" key="5">
    <source>
        <dbReference type="RuleBase" id="RU369119"/>
    </source>
</evidence>
<dbReference type="GO" id="GO:0020037">
    <property type="term" value="F:heme binding"/>
    <property type="evidence" value="ECO:0007669"/>
    <property type="project" value="UniProtKB-UniRule"/>
</dbReference>
<evidence type="ECO:0000313" key="7">
    <source>
        <dbReference type="EMBL" id="KAK3174988.1"/>
    </source>
</evidence>
<evidence type="ECO:0000256" key="1">
    <source>
        <dbReference type="ARBA" id="ARBA00007119"/>
    </source>
</evidence>
<comment type="caution">
    <text evidence="7">The sequence shown here is derived from an EMBL/GenBank/DDBJ whole genome shotgun (WGS) entry which is preliminary data.</text>
</comment>
<organism evidence="7 8">
    <name type="scientific">Lepraria neglecta</name>
    <dbReference type="NCBI Taxonomy" id="209136"/>
    <lineage>
        <taxon>Eukaryota</taxon>
        <taxon>Fungi</taxon>
        <taxon>Dikarya</taxon>
        <taxon>Ascomycota</taxon>
        <taxon>Pezizomycotina</taxon>
        <taxon>Lecanoromycetes</taxon>
        <taxon>OSLEUM clade</taxon>
        <taxon>Lecanoromycetidae</taxon>
        <taxon>Lecanorales</taxon>
        <taxon>Lecanorineae</taxon>
        <taxon>Stereocaulaceae</taxon>
        <taxon>Lepraria</taxon>
    </lineage>
</organism>
<evidence type="ECO:0000313" key="8">
    <source>
        <dbReference type="Proteomes" id="UP001276659"/>
    </source>
</evidence>
<dbReference type="InterPro" id="IPR000898">
    <property type="entry name" value="Indolamine_dOase"/>
</dbReference>
<evidence type="ECO:0000256" key="6">
    <source>
        <dbReference type="SAM" id="MobiDB-lite"/>
    </source>
</evidence>
<evidence type="ECO:0000256" key="4">
    <source>
        <dbReference type="PIRSR" id="PIRSR600898-1"/>
    </source>
</evidence>
<keyword evidence="3 4" id="KW-0408">Iron</keyword>
<dbReference type="Gene3D" id="1.20.58.480">
    <property type="match status" value="1"/>
</dbReference>
<reference evidence="7" key="1">
    <citation type="submission" date="2022-11" db="EMBL/GenBank/DDBJ databases">
        <title>Chromosomal genome sequence assembly and mating type (MAT) locus characterization of the leprose asexual lichenized fungus Lepraria neglecta (Nyl.) Erichsen.</title>
        <authorList>
            <person name="Allen J.L."/>
            <person name="Pfeffer B."/>
        </authorList>
    </citation>
    <scope>NUCLEOTIDE SEQUENCE</scope>
    <source>
        <strain evidence="7">Allen 5258</strain>
    </source>
</reference>
<keyword evidence="5" id="KW-0560">Oxidoreductase</keyword>
<dbReference type="InterPro" id="IPR037217">
    <property type="entry name" value="Trp/Indoleamine_2_3_dOase-like"/>
</dbReference>
<dbReference type="PANTHER" id="PTHR28657:SF5">
    <property type="entry name" value="INDOLEAMINE 2,3-DIOXYGENASE"/>
    <property type="match status" value="1"/>
</dbReference>
<sequence length="396" mass="44309">MAALSMLEEYHISPTNGFLPAEPPLERLPKRYERWERICSDLPTLIQSGQITNAVDELPLCSTEWLNSEPEWRRAYVLLGFIANAYLWGPEKPANRLPASLSIPFLAVSEHLGIPPVPTFAAQNLWNIQFLDPTQPMHDPANISALVSFTGAPDESWFFAVPAAIEARGAPMISLALAAFEAASSRNAERVIDCLNQISEHLEGCTHILPRMYERNNPSFFYNRIRPFLLGTQVPLELSDGVYYEEENGEGRNRQYKGPTAAESSLWHFVDIALGVSHDDEFLLEMRQYMPGPHRQFLAHVAKIANIREYVTSHPQEIGLYAAFNKCLECLVAFRNKHVQMVSRYIVVPSRASSKASGNNNKTVVSNSAAKGTGGTAPVEFLKQIRDETLESRVRG</sequence>
<comment type="function">
    <text evidence="5">Produces N-formyl-kynurenine through the oxidation of tryptophan.</text>
</comment>
<dbReference type="GO" id="GO:0046872">
    <property type="term" value="F:metal ion binding"/>
    <property type="evidence" value="ECO:0007669"/>
    <property type="project" value="UniProtKB-UniRule"/>
</dbReference>
<comment type="catalytic activity">
    <reaction evidence="5">
        <text>L-tryptophan + O2 = N-formyl-L-kynurenine</text>
        <dbReference type="Rhea" id="RHEA:24536"/>
        <dbReference type="ChEBI" id="CHEBI:15379"/>
        <dbReference type="ChEBI" id="CHEBI:57912"/>
        <dbReference type="ChEBI" id="CHEBI:58629"/>
    </reaction>
</comment>
<comment type="similarity">
    <text evidence="1 5">Belongs to the indoleamine 2,3-dioxygenase family.</text>
</comment>
<dbReference type="GO" id="GO:0019441">
    <property type="term" value="P:L-tryptophan catabolic process to kynurenine"/>
    <property type="evidence" value="ECO:0007669"/>
    <property type="project" value="UniProtKB-UniRule"/>
</dbReference>
<feature type="compositionally biased region" description="Polar residues" evidence="6">
    <location>
        <begin position="353"/>
        <end position="370"/>
    </location>
</feature>
<evidence type="ECO:0000256" key="3">
    <source>
        <dbReference type="ARBA" id="ARBA00023004"/>
    </source>
</evidence>
<dbReference type="Pfam" id="PF01231">
    <property type="entry name" value="IDO"/>
    <property type="match status" value="1"/>
</dbReference>
<dbReference type="SUPFAM" id="SSF140959">
    <property type="entry name" value="Indolic compounds 2,3-dioxygenase-like"/>
    <property type="match status" value="1"/>
</dbReference>